<dbReference type="OrthoDB" id="206969at2759"/>
<dbReference type="AlphaFoldDB" id="A0A3P8I7H9"/>
<gene>
    <name evidence="1" type="ORF">ECPE_LOCUS13022</name>
</gene>
<proteinExistence type="predicted"/>
<protein>
    <submittedName>
        <fullName evidence="1">Uncharacterized protein</fullName>
    </submittedName>
</protein>
<organism evidence="1 2">
    <name type="scientific">Echinostoma caproni</name>
    <dbReference type="NCBI Taxonomy" id="27848"/>
    <lineage>
        <taxon>Eukaryota</taxon>
        <taxon>Metazoa</taxon>
        <taxon>Spiralia</taxon>
        <taxon>Lophotrochozoa</taxon>
        <taxon>Platyhelminthes</taxon>
        <taxon>Trematoda</taxon>
        <taxon>Digenea</taxon>
        <taxon>Plagiorchiida</taxon>
        <taxon>Echinostomata</taxon>
        <taxon>Echinostomatoidea</taxon>
        <taxon>Echinostomatidae</taxon>
        <taxon>Echinostoma</taxon>
    </lineage>
</organism>
<reference evidence="1 2" key="1">
    <citation type="submission" date="2018-11" db="EMBL/GenBank/DDBJ databases">
        <authorList>
            <consortium name="Pathogen Informatics"/>
        </authorList>
    </citation>
    <scope>NUCLEOTIDE SEQUENCE [LARGE SCALE GENOMIC DNA]</scope>
    <source>
        <strain evidence="1 2">Egypt</strain>
    </source>
</reference>
<accession>A0A3P8I7H9</accession>
<dbReference type="EMBL" id="UZAN01054117">
    <property type="protein sequence ID" value="VDP90294.1"/>
    <property type="molecule type" value="Genomic_DNA"/>
</dbReference>
<evidence type="ECO:0000313" key="1">
    <source>
        <dbReference type="EMBL" id="VDP90294.1"/>
    </source>
</evidence>
<dbReference type="Proteomes" id="UP000272942">
    <property type="component" value="Unassembled WGS sequence"/>
</dbReference>
<keyword evidence="2" id="KW-1185">Reference proteome</keyword>
<sequence>MPDVRGTIPVDELLNKSKQTICEVSQDDLTAGASLDLMKSVTADESQYVSKRADPDDDPGKLAHRKHQITWLAFQSKA</sequence>
<evidence type="ECO:0000313" key="2">
    <source>
        <dbReference type="Proteomes" id="UP000272942"/>
    </source>
</evidence>
<name>A0A3P8I7H9_9TREM</name>